<accession>A0ABD5UAF1</accession>
<evidence type="ECO:0000313" key="2">
    <source>
        <dbReference type="EMBL" id="MFC6836495.1"/>
    </source>
</evidence>
<keyword evidence="1" id="KW-0812">Transmembrane</keyword>
<comment type="caution">
    <text evidence="2">The sequence shown here is derived from an EMBL/GenBank/DDBJ whole genome shotgun (WGS) entry which is preliminary data.</text>
</comment>
<feature type="transmembrane region" description="Helical" evidence="1">
    <location>
        <begin position="52"/>
        <end position="70"/>
    </location>
</feature>
<protein>
    <submittedName>
        <fullName evidence="2">Uncharacterized protein</fullName>
    </submittedName>
</protein>
<reference evidence="2 3" key="1">
    <citation type="journal article" date="2019" name="Int. J. Syst. Evol. Microbiol.">
        <title>The Global Catalogue of Microorganisms (GCM) 10K type strain sequencing project: providing services to taxonomists for standard genome sequencing and annotation.</title>
        <authorList>
            <consortium name="The Broad Institute Genomics Platform"/>
            <consortium name="The Broad Institute Genome Sequencing Center for Infectious Disease"/>
            <person name="Wu L."/>
            <person name="Ma J."/>
        </authorList>
    </citation>
    <scope>NUCLEOTIDE SEQUENCE [LARGE SCALE GENOMIC DNA]</scope>
    <source>
        <strain evidence="2 3">PSRA2</strain>
    </source>
</reference>
<sequence length="75" mass="8013">MALGTRPVDTAWLAREAVRIAAILLAAFFLASVLAWLLGAPDVGAFDALADVLVPTVRYTGIVTAVLYALDRSRR</sequence>
<dbReference type="Proteomes" id="UP001596406">
    <property type="component" value="Unassembled WGS sequence"/>
</dbReference>
<gene>
    <name evidence="2" type="ORF">ACFQHK_08225</name>
</gene>
<feature type="transmembrane region" description="Helical" evidence="1">
    <location>
        <begin position="20"/>
        <end position="40"/>
    </location>
</feature>
<keyword evidence="1" id="KW-1133">Transmembrane helix</keyword>
<dbReference type="RefSeq" id="WP_304448179.1">
    <property type="nucleotide sequence ID" value="NZ_JARRAH010000001.1"/>
</dbReference>
<dbReference type="AlphaFoldDB" id="A0ABD5UAF1"/>
<evidence type="ECO:0000256" key="1">
    <source>
        <dbReference type="SAM" id="Phobius"/>
    </source>
</evidence>
<keyword evidence="1" id="KW-0472">Membrane</keyword>
<proteinExistence type="predicted"/>
<dbReference type="EMBL" id="JBHSXM010000001">
    <property type="protein sequence ID" value="MFC6836495.1"/>
    <property type="molecule type" value="Genomic_DNA"/>
</dbReference>
<keyword evidence="3" id="KW-1185">Reference proteome</keyword>
<name>A0ABD5UAF1_9EURY</name>
<evidence type="ECO:0000313" key="3">
    <source>
        <dbReference type="Proteomes" id="UP001596406"/>
    </source>
</evidence>
<organism evidence="2 3">
    <name type="scientific">Halomarina ordinaria</name>
    <dbReference type="NCBI Taxonomy" id="3033939"/>
    <lineage>
        <taxon>Archaea</taxon>
        <taxon>Methanobacteriati</taxon>
        <taxon>Methanobacteriota</taxon>
        <taxon>Stenosarchaea group</taxon>
        <taxon>Halobacteria</taxon>
        <taxon>Halobacteriales</taxon>
        <taxon>Natronomonadaceae</taxon>
        <taxon>Halomarina</taxon>
    </lineage>
</organism>